<gene>
    <name evidence="1" type="ORF">AB8O55_25520</name>
</gene>
<proteinExistence type="predicted"/>
<sequence length="50" mass="5463">MRCADQVPEAAEAAVLRAVVEWFVTAPVEETQLLVNAHGDATAESRVRVR</sequence>
<dbReference type="RefSeq" id="WP_345360327.1">
    <property type="nucleotide sequence ID" value="NZ_BAABII010000004.1"/>
</dbReference>
<evidence type="ECO:0000313" key="1">
    <source>
        <dbReference type="EMBL" id="MEY8042780.1"/>
    </source>
</evidence>
<evidence type="ECO:0000313" key="2">
    <source>
        <dbReference type="Proteomes" id="UP001564626"/>
    </source>
</evidence>
<keyword evidence="2" id="KW-1185">Reference proteome</keyword>
<reference evidence="1 2" key="1">
    <citation type="submission" date="2024-08" db="EMBL/GenBank/DDBJ databases">
        <title>Genome mining of Saccharopolyspora cebuensis PGLac3 from Nigerian medicinal plant.</title>
        <authorList>
            <person name="Ezeobiora C.E."/>
            <person name="Igbokwe N.H."/>
            <person name="Amin D.H."/>
            <person name="Mendie U.E."/>
        </authorList>
    </citation>
    <scope>NUCLEOTIDE SEQUENCE [LARGE SCALE GENOMIC DNA]</scope>
    <source>
        <strain evidence="1 2">PGLac3</strain>
    </source>
</reference>
<name>A0ABV4CNV7_9PSEU</name>
<dbReference type="Proteomes" id="UP001564626">
    <property type="component" value="Unassembled WGS sequence"/>
</dbReference>
<protein>
    <submittedName>
        <fullName evidence="1">Uncharacterized protein</fullName>
    </submittedName>
</protein>
<comment type="caution">
    <text evidence="1">The sequence shown here is derived from an EMBL/GenBank/DDBJ whole genome shotgun (WGS) entry which is preliminary data.</text>
</comment>
<accession>A0ABV4CNV7</accession>
<dbReference type="EMBL" id="JBGEHV010000065">
    <property type="protein sequence ID" value="MEY8042780.1"/>
    <property type="molecule type" value="Genomic_DNA"/>
</dbReference>
<organism evidence="1 2">
    <name type="scientific">Saccharopolyspora cebuensis</name>
    <dbReference type="NCBI Taxonomy" id="418759"/>
    <lineage>
        <taxon>Bacteria</taxon>
        <taxon>Bacillati</taxon>
        <taxon>Actinomycetota</taxon>
        <taxon>Actinomycetes</taxon>
        <taxon>Pseudonocardiales</taxon>
        <taxon>Pseudonocardiaceae</taxon>
        <taxon>Saccharopolyspora</taxon>
    </lineage>
</organism>